<evidence type="ECO:0000313" key="3">
    <source>
        <dbReference type="Proteomes" id="UP001162060"/>
    </source>
</evidence>
<comment type="caution">
    <text evidence="2">The sequence shown here is derived from an EMBL/GenBank/DDBJ whole genome shotgun (WGS) entry which is preliminary data.</text>
</comment>
<gene>
    <name evidence="2" type="ORF">PM001_LOCUS20235</name>
</gene>
<reference evidence="2" key="1">
    <citation type="submission" date="2024-01" db="EMBL/GenBank/DDBJ databases">
        <authorList>
            <person name="Webb A."/>
        </authorList>
    </citation>
    <scope>NUCLEOTIDE SEQUENCE</scope>
    <source>
        <strain evidence="2">Pm1</strain>
    </source>
</reference>
<dbReference type="Proteomes" id="UP001162060">
    <property type="component" value="Unassembled WGS sequence"/>
</dbReference>
<protein>
    <submittedName>
        <fullName evidence="2">Uncharacterized protein</fullName>
    </submittedName>
</protein>
<dbReference type="EMBL" id="CAKLBY020000221">
    <property type="protein sequence ID" value="CAK7935085.1"/>
    <property type="molecule type" value="Genomic_DNA"/>
</dbReference>
<sequence>MPTPHLPLIPGGAGDEGDSPEGAAVSQQSLSPDPAIVRQDPNLPATIDDTLPTPPETLRGWLWGYSRTTYSANTIHAGIDVCGAGSENKGLSRHWTGRGMEIYGAGIICGGLR</sequence>
<accession>A0AAV1UNY3</accession>
<evidence type="ECO:0000313" key="2">
    <source>
        <dbReference type="EMBL" id="CAK7935085.1"/>
    </source>
</evidence>
<name>A0AAV1UNY3_9STRA</name>
<feature type="region of interest" description="Disordered" evidence="1">
    <location>
        <begin position="1"/>
        <end position="51"/>
    </location>
</feature>
<organism evidence="2 3">
    <name type="scientific">Peronospora matthiolae</name>
    <dbReference type="NCBI Taxonomy" id="2874970"/>
    <lineage>
        <taxon>Eukaryota</taxon>
        <taxon>Sar</taxon>
        <taxon>Stramenopiles</taxon>
        <taxon>Oomycota</taxon>
        <taxon>Peronosporomycetes</taxon>
        <taxon>Peronosporales</taxon>
        <taxon>Peronosporaceae</taxon>
        <taxon>Peronospora</taxon>
    </lineage>
</organism>
<evidence type="ECO:0000256" key="1">
    <source>
        <dbReference type="SAM" id="MobiDB-lite"/>
    </source>
</evidence>
<dbReference type="AlphaFoldDB" id="A0AAV1UNY3"/>
<proteinExistence type="predicted"/>